<evidence type="ECO:0008006" key="3">
    <source>
        <dbReference type="Google" id="ProtNLM"/>
    </source>
</evidence>
<dbReference type="EMBL" id="JACHJH010000006">
    <property type="protein sequence ID" value="MBB4894905.1"/>
    <property type="molecule type" value="Genomic_DNA"/>
</dbReference>
<reference evidence="1 2" key="1">
    <citation type="submission" date="2020-08" db="EMBL/GenBank/DDBJ databases">
        <title>Genomic Encyclopedia of Type Strains, Phase III (KMG-III): the genomes of soil and plant-associated and newly described type strains.</title>
        <authorList>
            <person name="Whitman W."/>
        </authorList>
    </citation>
    <scope>NUCLEOTIDE SEQUENCE [LARGE SCALE GENOMIC DNA]</scope>
    <source>
        <strain evidence="1 2">CECT 3266</strain>
    </source>
</reference>
<comment type="caution">
    <text evidence="1">The sequence shown here is derived from an EMBL/GenBank/DDBJ whole genome shotgun (WGS) entry which is preliminary data.</text>
</comment>
<dbReference type="Proteomes" id="UP000556084">
    <property type="component" value="Unassembled WGS sequence"/>
</dbReference>
<dbReference type="Gene3D" id="3.30.10.10">
    <property type="entry name" value="Trypsin Inhibitor V, subunit A"/>
    <property type="match status" value="1"/>
</dbReference>
<dbReference type="InterPro" id="IPR021719">
    <property type="entry name" value="Prot_inh_I78"/>
</dbReference>
<gene>
    <name evidence="1" type="ORF">FHS39_003972</name>
</gene>
<name>A0A7W7PNK3_9ACTN</name>
<keyword evidence="2" id="KW-1185">Reference proteome</keyword>
<dbReference type="RefSeq" id="WP_184350679.1">
    <property type="nucleotide sequence ID" value="NZ_JACHJH010000006.1"/>
</dbReference>
<protein>
    <recommendedName>
        <fullName evidence="3">Proteinase inhibitor I78</fullName>
    </recommendedName>
</protein>
<dbReference type="Pfam" id="PF11720">
    <property type="entry name" value="Inhibitor_I78"/>
    <property type="match status" value="1"/>
</dbReference>
<proteinExistence type="predicted"/>
<evidence type="ECO:0000313" key="1">
    <source>
        <dbReference type="EMBL" id="MBB4894905.1"/>
    </source>
</evidence>
<sequence>MAPLPHFPSDPDDDPGAYAGLDAETAAERARSRGWTEVRALAPGTFITLEYRVGRLNFEVEDGLVRRCWKG</sequence>
<accession>A0A7W7PNK3</accession>
<dbReference type="AlphaFoldDB" id="A0A7W7PNK3"/>
<evidence type="ECO:0000313" key="2">
    <source>
        <dbReference type="Proteomes" id="UP000556084"/>
    </source>
</evidence>
<organism evidence="1 2">
    <name type="scientific">Streptomyces olivoverticillatus</name>
    <dbReference type="NCBI Taxonomy" id="66427"/>
    <lineage>
        <taxon>Bacteria</taxon>
        <taxon>Bacillati</taxon>
        <taxon>Actinomycetota</taxon>
        <taxon>Actinomycetes</taxon>
        <taxon>Kitasatosporales</taxon>
        <taxon>Streptomycetaceae</taxon>
        <taxon>Streptomyces</taxon>
    </lineage>
</organism>